<dbReference type="Proteomes" id="UP001314229">
    <property type="component" value="Unassembled WGS sequence"/>
</dbReference>
<feature type="signal peptide" evidence="2">
    <location>
        <begin position="1"/>
        <end position="21"/>
    </location>
</feature>
<comment type="caution">
    <text evidence="3">The sequence shown here is derived from an EMBL/GenBank/DDBJ whole genome shotgun (WGS) entry which is preliminary data.</text>
</comment>
<gene>
    <name evidence="3" type="ORF">FSCOSCO3_A025313</name>
</gene>
<reference evidence="3 4" key="1">
    <citation type="submission" date="2024-01" db="EMBL/GenBank/DDBJ databases">
        <authorList>
            <person name="Alioto T."/>
            <person name="Alioto T."/>
            <person name="Gomez Garrido J."/>
        </authorList>
    </citation>
    <scope>NUCLEOTIDE SEQUENCE [LARGE SCALE GENOMIC DNA]</scope>
</reference>
<dbReference type="AlphaFoldDB" id="A0AAV1NZS8"/>
<feature type="compositionally biased region" description="Polar residues" evidence="1">
    <location>
        <begin position="151"/>
        <end position="161"/>
    </location>
</feature>
<dbReference type="EMBL" id="CAWUFR010000077">
    <property type="protein sequence ID" value="CAK6964950.1"/>
    <property type="molecule type" value="Genomic_DNA"/>
</dbReference>
<feature type="chain" id="PRO_5043348342" evidence="2">
    <location>
        <begin position="22"/>
        <end position="309"/>
    </location>
</feature>
<feature type="region of interest" description="Disordered" evidence="1">
    <location>
        <begin position="142"/>
        <end position="197"/>
    </location>
</feature>
<evidence type="ECO:0000313" key="4">
    <source>
        <dbReference type="Proteomes" id="UP001314229"/>
    </source>
</evidence>
<keyword evidence="4" id="KW-1185">Reference proteome</keyword>
<protein>
    <submittedName>
        <fullName evidence="3">Ras-related protein Rab-28, partial</fullName>
    </submittedName>
</protein>
<sequence length="309" mass="34149">MKRVQTVFSVFLCVSEGVVQCHYLSVAELLQTTLKLNGESDSPAGVIPAHVHCFASVDVLGIVSAEFLSRAVTSADRRDLPLALLLFRQVLLQRKQLQLISSLDTHNIDVPLKTEGKNITAWIMPGKAEAFDRLAKVKECQTRSVEGVGRTESTPVMSSSPPGHHTGSYSLLEHSGPASSKRSDRQSKAGPALGQSWHPVIQSPETAACVDRQDRPGRCRVSASTERHMIYFRGKDVGIQRGHIYSRWSGNMLESCCFLLNSLAKPQHKQRQPYRAPAADMSAQQRIYLNLPLALAVLRRPRRGPPRLV</sequence>
<evidence type="ECO:0000256" key="1">
    <source>
        <dbReference type="SAM" id="MobiDB-lite"/>
    </source>
</evidence>
<accession>A0AAV1NZS8</accession>
<evidence type="ECO:0000256" key="2">
    <source>
        <dbReference type="SAM" id="SignalP"/>
    </source>
</evidence>
<name>A0AAV1NZS8_SCOSC</name>
<keyword evidence="2" id="KW-0732">Signal</keyword>
<organism evidence="3 4">
    <name type="scientific">Scomber scombrus</name>
    <name type="common">Atlantic mackerel</name>
    <name type="synonym">Scomber vernalis</name>
    <dbReference type="NCBI Taxonomy" id="13677"/>
    <lineage>
        <taxon>Eukaryota</taxon>
        <taxon>Metazoa</taxon>
        <taxon>Chordata</taxon>
        <taxon>Craniata</taxon>
        <taxon>Vertebrata</taxon>
        <taxon>Euteleostomi</taxon>
        <taxon>Actinopterygii</taxon>
        <taxon>Neopterygii</taxon>
        <taxon>Teleostei</taxon>
        <taxon>Neoteleostei</taxon>
        <taxon>Acanthomorphata</taxon>
        <taxon>Pelagiaria</taxon>
        <taxon>Scombriformes</taxon>
        <taxon>Scombridae</taxon>
        <taxon>Scomber</taxon>
    </lineage>
</organism>
<proteinExistence type="predicted"/>
<evidence type="ECO:0000313" key="3">
    <source>
        <dbReference type="EMBL" id="CAK6964950.1"/>
    </source>
</evidence>